<dbReference type="InterPro" id="IPR015422">
    <property type="entry name" value="PyrdxlP-dep_Trfase_small"/>
</dbReference>
<evidence type="ECO:0000256" key="2">
    <source>
        <dbReference type="ARBA" id="ARBA00006490"/>
    </source>
</evidence>
<proteinExistence type="inferred from homology"/>
<dbReference type="EC" id="2.8.1.7" evidence="3"/>
<dbReference type="SUPFAM" id="SSF53383">
    <property type="entry name" value="PLP-dependent transferases"/>
    <property type="match status" value="1"/>
</dbReference>
<keyword evidence="5" id="KW-0479">Metal-binding</keyword>
<comment type="cofactor">
    <cofactor evidence="1 10">
        <name>pyridoxal 5'-phosphate</name>
        <dbReference type="ChEBI" id="CHEBI:597326"/>
    </cofactor>
</comment>
<evidence type="ECO:0000256" key="8">
    <source>
        <dbReference type="ARBA" id="ARBA00023014"/>
    </source>
</evidence>
<gene>
    <name evidence="12" type="ORF">HW270_06660</name>
</gene>
<evidence type="ECO:0000256" key="10">
    <source>
        <dbReference type="RuleBase" id="RU004504"/>
    </source>
</evidence>
<evidence type="ECO:0000256" key="1">
    <source>
        <dbReference type="ARBA" id="ARBA00001933"/>
    </source>
</evidence>
<evidence type="ECO:0000256" key="6">
    <source>
        <dbReference type="ARBA" id="ARBA00022898"/>
    </source>
</evidence>
<dbReference type="EMBL" id="JABXYR010000002">
    <property type="protein sequence ID" value="NWO23743.1"/>
    <property type="molecule type" value="Genomic_DNA"/>
</dbReference>
<keyword evidence="4" id="KW-0808">Transferase</keyword>
<dbReference type="InterPro" id="IPR015424">
    <property type="entry name" value="PyrdxlP-dep_Trfase"/>
</dbReference>
<dbReference type="GO" id="GO:0046872">
    <property type="term" value="F:metal ion binding"/>
    <property type="evidence" value="ECO:0007669"/>
    <property type="project" value="UniProtKB-KW"/>
</dbReference>
<evidence type="ECO:0000313" key="12">
    <source>
        <dbReference type="EMBL" id="NWO23743.1"/>
    </source>
</evidence>
<feature type="domain" description="Aminotransferase class V" evidence="11">
    <location>
        <begin position="3"/>
        <end position="365"/>
    </location>
</feature>
<keyword evidence="7" id="KW-0408">Iron</keyword>
<dbReference type="GO" id="GO:0051536">
    <property type="term" value="F:iron-sulfur cluster binding"/>
    <property type="evidence" value="ECO:0007669"/>
    <property type="project" value="UniProtKB-KW"/>
</dbReference>
<dbReference type="PANTHER" id="PTHR11601">
    <property type="entry name" value="CYSTEINE DESULFURYLASE FAMILY MEMBER"/>
    <property type="match status" value="1"/>
</dbReference>
<evidence type="ECO:0000256" key="7">
    <source>
        <dbReference type="ARBA" id="ARBA00023004"/>
    </source>
</evidence>
<keyword evidence="13" id="KW-1185">Reference proteome</keyword>
<dbReference type="InterPro" id="IPR020578">
    <property type="entry name" value="Aminotrans_V_PyrdxlP_BS"/>
</dbReference>
<dbReference type="InterPro" id="IPR015421">
    <property type="entry name" value="PyrdxlP-dep_Trfase_major"/>
</dbReference>
<dbReference type="Gene3D" id="3.90.1150.10">
    <property type="entry name" value="Aspartate Aminotransferase, domain 1"/>
    <property type="match status" value="1"/>
</dbReference>
<dbReference type="PANTHER" id="PTHR11601:SF34">
    <property type="entry name" value="CYSTEINE DESULFURASE"/>
    <property type="match status" value="1"/>
</dbReference>
<protein>
    <recommendedName>
        <fullName evidence="3">cysteine desulfurase</fullName>
        <ecNumber evidence="3">2.8.1.7</ecNumber>
    </recommendedName>
</protein>
<dbReference type="NCBIfam" id="NF002806">
    <property type="entry name" value="PRK02948.1"/>
    <property type="match status" value="1"/>
</dbReference>
<organism evidence="12 13">
    <name type="scientific">Mogibacterium timidum</name>
    <dbReference type="NCBI Taxonomy" id="35519"/>
    <lineage>
        <taxon>Bacteria</taxon>
        <taxon>Bacillati</taxon>
        <taxon>Bacillota</taxon>
        <taxon>Clostridia</taxon>
        <taxon>Peptostreptococcales</taxon>
        <taxon>Anaerovoracaceae</taxon>
        <taxon>Mogibacterium</taxon>
    </lineage>
</organism>
<dbReference type="GO" id="GO:0031071">
    <property type="term" value="F:cysteine desulfurase activity"/>
    <property type="evidence" value="ECO:0007669"/>
    <property type="project" value="UniProtKB-EC"/>
</dbReference>
<dbReference type="InterPro" id="IPR016454">
    <property type="entry name" value="Cysteine_dSase"/>
</dbReference>
<evidence type="ECO:0000256" key="9">
    <source>
        <dbReference type="ARBA" id="ARBA00050776"/>
    </source>
</evidence>
<dbReference type="Gene3D" id="1.10.260.50">
    <property type="match status" value="1"/>
</dbReference>
<keyword evidence="8" id="KW-0411">Iron-sulfur</keyword>
<evidence type="ECO:0000256" key="5">
    <source>
        <dbReference type="ARBA" id="ARBA00022723"/>
    </source>
</evidence>
<dbReference type="AlphaFoldDB" id="A0A7Y8VSD8"/>
<evidence type="ECO:0000259" key="11">
    <source>
        <dbReference type="Pfam" id="PF00266"/>
    </source>
</evidence>
<dbReference type="FunFam" id="3.40.640.10:FF:000084">
    <property type="entry name" value="IscS-like cysteine desulfurase"/>
    <property type="match status" value="1"/>
</dbReference>
<dbReference type="PIRSF" id="PIRSF005572">
    <property type="entry name" value="NifS"/>
    <property type="match status" value="1"/>
</dbReference>
<dbReference type="RefSeq" id="WP_009644135.1">
    <property type="nucleotide sequence ID" value="NZ_CAUTAN010000015.1"/>
</dbReference>
<accession>A0A7Y8VSD8</accession>
<dbReference type="InterPro" id="IPR000192">
    <property type="entry name" value="Aminotrans_V_dom"/>
</dbReference>
<comment type="similarity">
    <text evidence="2">Belongs to the class-V pyridoxal-phosphate-dependent aminotransferase family. NifS/IscS subfamily.</text>
</comment>
<dbReference type="Gene3D" id="3.40.640.10">
    <property type="entry name" value="Type I PLP-dependent aspartate aminotransferase-like (Major domain)"/>
    <property type="match status" value="1"/>
</dbReference>
<comment type="catalytic activity">
    <reaction evidence="9">
        <text>(sulfur carrier)-H + L-cysteine = (sulfur carrier)-SH + L-alanine</text>
        <dbReference type="Rhea" id="RHEA:43892"/>
        <dbReference type="Rhea" id="RHEA-COMP:14737"/>
        <dbReference type="Rhea" id="RHEA-COMP:14739"/>
        <dbReference type="ChEBI" id="CHEBI:29917"/>
        <dbReference type="ChEBI" id="CHEBI:35235"/>
        <dbReference type="ChEBI" id="CHEBI:57972"/>
        <dbReference type="ChEBI" id="CHEBI:64428"/>
        <dbReference type="EC" id="2.8.1.7"/>
    </reaction>
</comment>
<evidence type="ECO:0000256" key="3">
    <source>
        <dbReference type="ARBA" id="ARBA00012239"/>
    </source>
</evidence>
<evidence type="ECO:0000256" key="4">
    <source>
        <dbReference type="ARBA" id="ARBA00022679"/>
    </source>
</evidence>
<dbReference type="PROSITE" id="PS00595">
    <property type="entry name" value="AA_TRANSFER_CLASS_5"/>
    <property type="match status" value="1"/>
</dbReference>
<dbReference type="Pfam" id="PF00266">
    <property type="entry name" value="Aminotran_5"/>
    <property type="match status" value="1"/>
</dbReference>
<name>A0A7Y8VSD8_9FIRM</name>
<keyword evidence="6" id="KW-0663">Pyridoxal phosphate</keyword>
<reference evidence="12 13" key="1">
    <citation type="submission" date="2020-06" db="EMBL/GenBank/DDBJ databases">
        <title>Mogibacterium timidum strain W9173 genomic sequence.</title>
        <authorList>
            <person name="Wade W.G."/>
            <person name="Johnston C.D."/>
            <person name="Chen T."/>
            <person name="Dewhirst F.E."/>
        </authorList>
    </citation>
    <scope>NUCLEOTIDE SEQUENCE [LARGE SCALE GENOMIC DNA]</scope>
    <source>
        <strain evidence="12 13">W9173</strain>
    </source>
</reference>
<dbReference type="Proteomes" id="UP000526307">
    <property type="component" value="Unassembled WGS sequence"/>
</dbReference>
<comment type="caution">
    <text evidence="12">The sequence shown here is derived from an EMBL/GenBank/DDBJ whole genome shotgun (WGS) entry which is preliminary data.</text>
</comment>
<sequence>MKVYADNAATTYLNDVALNTLLDCLKNYNGNPNSLHTDGQVAQEKLDESRAKVAEAINAAKPNEIYFTSGGSEADNQALISAARGLVKKGKKHLISLNIEHHAILHTLAKLEKEGFEVTLLKPQPNGIVDVKDVENAIREDTALVSIMFANNEMGAIQPIAEIGKLCHDKRVLFHTDAVQAVAHLPIDVQAMNIDMLSMSAHKFHGPKGVGALYARNGIRLINVIEGGAQERGKRAGTVNVPGNAALAAALEDGVLHMEENARKTAALRDRLIKGLSDIPYSQLNGDPVKRLPGNVNYSFEGVEGESLLLALDMYGIECSSGSACTSESLDPSHVLVGMGVPVEAAHGSLRFSLNEENTEEQVDYIIEKVHEVVEHYRKLSPFWDELEKGEREHVIQ</sequence>
<evidence type="ECO:0000313" key="13">
    <source>
        <dbReference type="Proteomes" id="UP000526307"/>
    </source>
</evidence>